<dbReference type="InterPro" id="IPR001623">
    <property type="entry name" value="DnaJ_domain"/>
</dbReference>
<dbReference type="GO" id="GO:0005783">
    <property type="term" value="C:endoplasmic reticulum"/>
    <property type="evidence" value="ECO:0007669"/>
    <property type="project" value="UniProtKB-ARBA"/>
</dbReference>
<dbReference type="EMBL" id="LFYR01000962">
    <property type="protein sequence ID" value="KMZ66624.1"/>
    <property type="molecule type" value="Genomic_DNA"/>
</dbReference>
<evidence type="ECO:0000313" key="3">
    <source>
        <dbReference type="EMBL" id="KMZ66624.1"/>
    </source>
</evidence>
<dbReference type="SMART" id="SM00271">
    <property type="entry name" value="DnaJ"/>
    <property type="match status" value="1"/>
</dbReference>
<dbReference type="AlphaFoldDB" id="A0A0K9PCD9"/>
<sequence>MRGEEARELLGFPLRSHITSSQVKEAYLKKALETHPDRFPTLEKSAAESKFKLVSEAYACLQNGPGYERSSDEAIRVRVVRKGVSTANGMSRTLIKIPFFLIIFTTISLGGLNVRRQKDENPSISRNPFLP</sequence>
<dbReference type="OMA" id="RRTWETH"/>
<dbReference type="GO" id="GO:0051082">
    <property type="term" value="F:unfolded protein binding"/>
    <property type="evidence" value="ECO:0000318"/>
    <property type="project" value="GO_Central"/>
</dbReference>
<dbReference type="GO" id="GO:0005634">
    <property type="term" value="C:nucleus"/>
    <property type="evidence" value="ECO:0000318"/>
    <property type="project" value="GO_Central"/>
</dbReference>
<dbReference type="Proteomes" id="UP000036987">
    <property type="component" value="Unassembled WGS sequence"/>
</dbReference>
<organism evidence="3 4">
    <name type="scientific">Zostera marina</name>
    <name type="common">Eelgrass</name>
    <dbReference type="NCBI Taxonomy" id="29655"/>
    <lineage>
        <taxon>Eukaryota</taxon>
        <taxon>Viridiplantae</taxon>
        <taxon>Streptophyta</taxon>
        <taxon>Embryophyta</taxon>
        <taxon>Tracheophyta</taxon>
        <taxon>Spermatophyta</taxon>
        <taxon>Magnoliopsida</taxon>
        <taxon>Liliopsida</taxon>
        <taxon>Zosteraceae</taxon>
        <taxon>Zostera</taxon>
    </lineage>
</organism>
<dbReference type="OrthoDB" id="10250354at2759"/>
<evidence type="ECO:0000256" key="1">
    <source>
        <dbReference type="SAM" id="Phobius"/>
    </source>
</evidence>
<reference evidence="4" key="1">
    <citation type="journal article" date="2016" name="Nature">
        <title>The genome of the seagrass Zostera marina reveals angiosperm adaptation to the sea.</title>
        <authorList>
            <person name="Olsen J.L."/>
            <person name="Rouze P."/>
            <person name="Verhelst B."/>
            <person name="Lin Y.-C."/>
            <person name="Bayer T."/>
            <person name="Collen J."/>
            <person name="Dattolo E."/>
            <person name="De Paoli E."/>
            <person name="Dittami S."/>
            <person name="Maumus F."/>
            <person name="Michel G."/>
            <person name="Kersting A."/>
            <person name="Lauritano C."/>
            <person name="Lohaus R."/>
            <person name="Toepel M."/>
            <person name="Tonon T."/>
            <person name="Vanneste K."/>
            <person name="Amirebrahimi M."/>
            <person name="Brakel J."/>
            <person name="Bostroem C."/>
            <person name="Chovatia M."/>
            <person name="Grimwood J."/>
            <person name="Jenkins J.W."/>
            <person name="Jueterbock A."/>
            <person name="Mraz A."/>
            <person name="Stam W.T."/>
            <person name="Tice H."/>
            <person name="Bornberg-Bauer E."/>
            <person name="Green P.J."/>
            <person name="Pearson G.A."/>
            <person name="Procaccini G."/>
            <person name="Duarte C.M."/>
            <person name="Schmutz J."/>
            <person name="Reusch T.B.H."/>
            <person name="Van de Peer Y."/>
        </authorList>
    </citation>
    <scope>NUCLEOTIDE SEQUENCE [LARGE SCALE GENOMIC DNA]</scope>
    <source>
        <strain evidence="4">cv. Finnish</strain>
    </source>
</reference>
<keyword evidence="1" id="KW-1133">Transmembrane helix</keyword>
<dbReference type="PROSITE" id="PS50076">
    <property type="entry name" value="DNAJ_2"/>
    <property type="match status" value="1"/>
</dbReference>
<evidence type="ECO:0000313" key="4">
    <source>
        <dbReference type="Proteomes" id="UP000036987"/>
    </source>
</evidence>
<keyword evidence="1" id="KW-0472">Membrane</keyword>
<accession>A0A0K9PCD9</accession>
<dbReference type="PANTHER" id="PTHR43948:SF14">
    <property type="entry name" value="PROTEIN DNAJ, PUTATIVE-RELATED"/>
    <property type="match status" value="1"/>
</dbReference>
<comment type="caution">
    <text evidence="3">The sequence shown here is derived from an EMBL/GenBank/DDBJ whole genome shotgun (WGS) entry which is preliminary data.</text>
</comment>
<keyword evidence="4" id="KW-1185">Reference proteome</keyword>
<dbReference type="GO" id="GO:0005737">
    <property type="term" value="C:cytoplasm"/>
    <property type="evidence" value="ECO:0000318"/>
    <property type="project" value="GO_Central"/>
</dbReference>
<dbReference type="Pfam" id="PF00226">
    <property type="entry name" value="DnaJ"/>
    <property type="match status" value="1"/>
</dbReference>
<dbReference type="PANTHER" id="PTHR43948">
    <property type="entry name" value="DNAJ HOMOLOG SUBFAMILY B"/>
    <property type="match status" value="1"/>
</dbReference>
<protein>
    <submittedName>
        <fullName evidence="3">DnaJ domain containing protein</fullName>
    </submittedName>
</protein>
<dbReference type="GO" id="GO:0051087">
    <property type="term" value="F:protein-folding chaperone binding"/>
    <property type="evidence" value="ECO:0000318"/>
    <property type="project" value="GO_Central"/>
</dbReference>
<keyword evidence="1" id="KW-0812">Transmembrane</keyword>
<dbReference type="Gene3D" id="1.10.287.110">
    <property type="entry name" value="DnaJ domain"/>
    <property type="match status" value="1"/>
</dbReference>
<dbReference type="CDD" id="cd06257">
    <property type="entry name" value="DnaJ"/>
    <property type="match status" value="1"/>
</dbReference>
<name>A0A0K9PCD9_ZOSMR</name>
<dbReference type="GO" id="GO:0044183">
    <property type="term" value="F:protein folding chaperone"/>
    <property type="evidence" value="ECO:0000318"/>
    <property type="project" value="GO_Central"/>
</dbReference>
<evidence type="ECO:0000259" key="2">
    <source>
        <dbReference type="PROSITE" id="PS50076"/>
    </source>
</evidence>
<feature type="transmembrane region" description="Helical" evidence="1">
    <location>
        <begin position="94"/>
        <end position="114"/>
    </location>
</feature>
<feature type="domain" description="J" evidence="2">
    <location>
        <begin position="5"/>
        <end position="76"/>
    </location>
</feature>
<proteinExistence type="predicted"/>
<dbReference type="SUPFAM" id="SSF46565">
    <property type="entry name" value="Chaperone J-domain"/>
    <property type="match status" value="1"/>
</dbReference>
<gene>
    <name evidence="3" type="ORF">ZOSMA_291G00160</name>
</gene>
<dbReference type="InterPro" id="IPR036869">
    <property type="entry name" value="J_dom_sf"/>
</dbReference>
<dbReference type="STRING" id="29655.A0A0K9PCD9"/>